<keyword evidence="3" id="KW-1185">Reference proteome</keyword>
<name>A0A8J6AV42_9EUKA</name>
<dbReference type="InterPro" id="IPR006740">
    <property type="entry name" value="DUF604"/>
</dbReference>
<reference evidence="2" key="1">
    <citation type="submission" date="2021-05" db="EMBL/GenBank/DDBJ databases">
        <title>A free-living protist that lacks canonical eukaryotic 1 DNA replication and segregation systems.</title>
        <authorList>
            <person name="Salas-Leiva D.E."/>
            <person name="Tromer E.C."/>
            <person name="Curtis B.A."/>
            <person name="Jerlstrom-Hultqvist J."/>
            <person name="Kolisko M."/>
            <person name="Yi Z."/>
            <person name="Salas-Leiva J.S."/>
            <person name="Gallot-Lavallee L."/>
            <person name="Kops G.J.P.L."/>
            <person name="Archibald J.M."/>
            <person name="Simpson A.G.B."/>
            <person name="Roger A.J."/>
        </authorList>
    </citation>
    <scope>NUCLEOTIDE SEQUENCE</scope>
    <source>
        <strain evidence="2">BICM</strain>
    </source>
</reference>
<dbReference type="Pfam" id="PF04646">
    <property type="entry name" value="DUF604"/>
    <property type="match status" value="1"/>
</dbReference>
<protein>
    <submittedName>
        <fullName evidence="2">Uncharacterized protein</fullName>
    </submittedName>
</protein>
<accession>A0A8J6AV42</accession>
<organism evidence="2 3">
    <name type="scientific">Carpediemonas membranifera</name>
    <dbReference type="NCBI Taxonomy" id="201153"/>
    <lineage>
        <taxon>Eukaryota</taxon>
        <taxon>Metamonada</taxon>
        <taxon>Carpediemonas-like organisms</taxon>
        <taxon>Carpediemonas</taxon>
    </lineage>
</organism>
<dbReference type="EMBL" id="JAHDYR010000012">
    <property type="protein sequence ID" value="KAG9394948.1"/>
    <property type="molecule type" value="Genomic_DNA"/>
</dbReference>
<dbReference type="PANTHER" id="PTHR10811">
    <property type="entry name" value="FRINGE-RELATED"/>
    <property type="match status" value="1"/>
</dbReference>
<dbReference type="Proteomes" id="UP000717585">
    <property type="component" value="Unassembled WGS sequence"/>
</dbReference>
<keyword evidence="1" id="KW-0812">Transmembrane</keyword>
<dbReference type="AlphaFoldDB" id="A0A8J6AV42"/>
<sequence>MLDVSKMKSAELTLELLHIRRVLRVYKIRIMILSGFACLSFLSLVICLLIMTGSRCSHIPIEPIPRGTRYGDFQAEAVMYASEIVDVIPTDHRVAFSVLSHRSQIDDRYLTYTRRWAEAVQGPVYVNTDGVTPETQELIESDGHGVVVMPRELLATIRFYLMALDLFEREPGSDWFVLVDDDCLLFVPNLLALLATFDPAMPLYLGGTSERSRSVARHGWMASGGAGAVLSRAAMARLVALGSLDCLLDHPEATNGDELLSLCVFDAGVPFTPVPGLHQLDLRGDASGYVEGVLSRSVPVSMHHLGSIDRLYPSLSNEVTVTRLLNYTRPETLFQRAVGHVSLEIDGEPCNATISVVRGFRAQLWDSPLPLSTFARVSKTWRDSSKGEVYRDIALRSPSAVPRPLTVYYGDDGVYRDGRGLSVSTVDGDCGGLPLCGGAMADGVLNVTVDWDAVSL</sequence>
<gene>
    <name evidence="2" type="ORF">J8273_0156</name>
</gene>
<keyword evidence="1" id="KW-1133">Transmembrane helix</keyword>
<keyword evidence="1" id="KW-0472">Membrane</keyword>
<comment type="caution">
    <text evidence="2">The sequence shown here is derived from an EMBL/GenBank/DDBJ whole genome shotgun (WGS) entry which is preliminary data.</text>
</comment>
<dbReference type="OrthoDB" id="414175at2759"/>
<dbReference type="Gene3D" id="3.90.550.50">
    <property type="match status" value="1"/>
</dbReference>
<evidence type="ECO:0000313" key="2">
    <source>
        <dbReference type="EMBL" id="KAG9394948.1"/>
    </source>
</evidence>
<evidence type="ECO:0000313" key="3">
    <source>
        <dbReference type="Proteomes" id="UP000717585"/>
    </source>
</evidence>
<feature type="transmembrane region" description="Helical" evidence="1">
    <location>
        <begin position="30"/>
        <end position="51"/>
    </location>
</feature>
<proteinExistence type="predicted"/>
<evidence type="ECO:0000256" key="1">
    <source>
        <dbReference type="SAM" id="Phobius"/>
    </source>
</evidence>